<dbReference type="EMBL" id="BAAAJE010000002">
    <property type="protein sequence ID" value="GAA1129450.1"/>
    <property type="molecule type" value="Genomic_DNA"/>
</dbReference>
<evidence type="ECO:0000313" key="1">
    <source>
        <dbReference type="EMBL" id="GAA1129450.1"/>
    </source>
</evidence>
<dbReference type="Pfam" id="PF02597">
    <property type="entry name" value="ThiS"/>
    <property type="match status" value="1"/>
</dbReference>
<dbReference type="PANTHER" id="PTHR34472:SF1">
    <property type="entry name" value="SULFUR CARRIER PROTEIN THIS"/>
    <property type="match status" value="1"/>
</dbReference>
<dbReference type="NCBIfam" id="TIGR01683">
    <property type="entry name" value="thiS"/>
    <property type="match status" value="1"/>
</dbReference>
<keyword evidence="2" id="KW-1185">Reference proteome</keyword>
<name>A0ABP4ETS9_9ACTN</name>
<protein>
    <submittedName>
        <fullName evidence="1">Sulfur carrier protein ThiS</fullName>
    </submittedName>
</protein>
<organism evidence="1 2">
    <name type="scientific">Nocardioides aquiterrae</name>
    <dbReference type="NCBI Taxonomy" id="203799"/>
    <lineage>
        <taxon>Bacteria</taxon>
        <taxon>Bacillati</taxon>
        <taxon>Actinomycetota</taxon>
        <taxon>Actinomycetes</taxon>
        <taxon>Propionibacteriales</taxon>
        <taxon>Nocardioidaceae</taxon>
        <taxon>Nocardioides</taxon>
    </lineage>
</organism>
<dbReference type="InterPro" id="IPR010035">
    <property type="entry name" value="Thi_S"/>
</dbReference>
<proteinExistence type="predicted"/>
<dbReference type="Proteomes" id="UP001499979">
    <property type="component" value="Unassembled WGS sequence"/>
</dbReference>
<dbReference type="PANTHER" id="PTHR34472">
    <property type="entry name" value="SULFUR CARRIER PROTEIN THIS"/>
    <property type="match status" value="1"/>
</dbReference>
<comment type="caution">
    <text evidence="1">The sequence shown here is derived from an EMBL/GenBank/DDBJ whole genome shotgun (WGS) entry which is preliminary data.</text>
</comment>
<reference evidence="2" key="1">
    <citation type="journal article" date="2019" name="Int. J. Syst. Evol. Microbiol.">
        <title>The Global Catalogue of Microorganisms (GCM) 10K type strain sequencing project: providing services to taxonomists for standard genome sequencing and annotation.</title>
        <authorList>
            <consortium name="The Broad Institute Genomics Platform"/>
            <consortium name="The Broad Institute Genome Sequencing Center for Infectious Disease"/>
            <person name="Wu L."/>
            <person name="Ma J."/>
        </authorList>
    </citation>
    <scope>NUCLEOTIDE SEQUENCE [LARGE SCALE GENOMIC DNA]</scope>
    <source>
        <strain evidence="2">JCM 11813</strain>
    </source>
</reference>
<accession>A0ABP4ETS9</accession>
<dbReference type="InterPro" id="IPR012675">
    <property type="entry name" value="Beta-grasp_dom_sf"/>
</dbReference>
<dbReference type="Gene3D" id="3.10.20.30">
    <property type="match status" value="1"/>
</dbReference>
<dbReference type="CDD" id="cd00565">
    <property type="entry name" value="Ubl_ThiS"/>
    <property type="match status" value="1"/>
</dbReference>
<sequence length="68" mass="7187">MTVTVNGSPCEVGDAPTLADLVETALGHRRPPGVAVAVNETVVRRSAWEEHRVRPGDRVEIVTAVQGG</sequence>
<dbReference type="SUPFAM" id="SSF54285">
    <property type="entry name" value="MoaD/ThiS"/>
    <property type="match status" value="1"/>
</dbReference>
<dbReference type="InterPro" id="IPR003749">
    <property type="entry name" value="ThiS/MoaD-like"/>
</dbReference>
<dbReference type="RefSeq" id="WP_343905637.1">
    <property type="nucleotide sequence ID" value="NZ_BAAAJE010000002.1"/>
</dbReference>
<gene>
    <name evidence="1" type="primary">thiS</name>
    <name evidence="1" type="ORF">GCM10009606_06600</name>
</gene>
<evidence type="ECO:0000313" key="2">
    <source>
        <dbReference type="Proteomes" id="UP001499979"/>
    </source>
</evidence>
<dbReference type="InterPro" id="IPR016155">
    <property type="entry name" value="Mopterin_synth/thiamin_S_b"/>
</dbReference>